<comment type="subcellular location">
    <subcellularLocation>
        <location evidence="1">Cell membrane</location>
        <topology evidence="1">Multi-pass membrane protein</topology>
    </subcellularLocation>
</comment>
<proteinExistence type="inferred from homology"/>
<feature type="binding site" evidence="17">
    <location>
        <begin position="90"/>
        <end position="91"/>
    </location>
    <ligand>
        <name>ATP</name>
        <dbReference type="ChEBI" id="CHEBI:30616"/>
    </ligand>
</feature>
<dbReference type="InterPro" id="IPR000829">
    <property type="entry name" value="DAGK"/>
</dbReference>
<dbReference type="GO" id="GO:0016301">
    <property type="term" value="F:kinase activity"/>
    <property type="evidence" value="ECO:0007669"/>
    <property type="project" value="UniProtKB-KW"/>
</dbReference>
<reference evidence="20 21" key="1">
    <citation type="submission" date="2016-02" db="EMBL/GenBank/DDBJ databases">
        <title>Comparison of Clostridium stercorarium subspecies using comparative genomics and transcriptomics.</title>
        <authorList>
            <person name="Schellenberg J."/>
            <person name="Thallinger G."/>
            <person name="Levin D.B."/>
            <person name="Zhang X."/>
            <person name="Alvare G."/>
            <person name="Fristensky B."/>
            <person name="Sparling R."/>
        </authorList>
    </citation>
    <scope>NUCLEOTIDE SEQUENCE [LARGE SCALE GENOMIC DNA]</scope>
    <source>
        <strain evidence="20 21">DSM 2910</strain>
    </source>
</reference>
<keyword evidence="18" id="KW-0460">Magnesium</keyword>
<gene>
    <name evidence="20" type="ORF">CSTERTH_02535</name>
</gene>
<evidence type="ECO:0000256" key="8">
    <source>
        <dbReference type="ARBA" id="ARBA00022777"/>
    </source>
</evidence>
<feature type="binding site" evidence="18">
    <location>
        <position position="72"/>
    </location>
    <ligand>
        <name>a divalent metal cation</name>
        <dbReference type="ChEBI" id="CHEBI:60240"/>
    </ligand>
</feature>
<dbReference type="CDD" id="cd14265">
    <property type="entry name" value="UDPK_IM_like"/>
    <property type="match status" value="1"/>
</dbReference>
<evidence type="ECO:0000256" key="1">
    <source>
        <dbReference type="ARBA" id="ARBA00004651"/>
    </source>
</evidence>
<evidence type="ECO:0000256" key="4">
    <source>
        <dbReference type="ARBA" id="ARBA00022516"/>
    </source>
</evidence>
<keyword evidence="13" id="KW-0594">Phospholipid biosynthesis</keyword>
<evidence type="ECO:0000256" key="10">
    <source>
        <dbReference type="ARBA" id="ARBA00022989"/>
    </source>
</evidence>
<feature type="transmembrane region" description="Helical" evidence="19">
    <location>
        <begin position="51"/>
        <end position="71"/>
    </location>
</feature>
<feature type="transmembrane region" description="Helical" evidence="19">
    <location>
        <begin position="27"/>
        <end position="45"/>
    </location>
</feature>
<dbReference type="GO" id="GO:0008654">
    <property type="term" value="P:phospholipid biosynthetic process"/>
    <property type="evidence" value="ECO:0007669"/>
    <property type="project" value="UniProtKB-KW"/>
</dbReference>
<dbReference type="EMBL" id="CP014672">
    <property type="protein sequence ID" value="ANW97996.1"/>
    <property type="molecule type" value="Genomic_DNA"/>
</dbReference>
<dbReference type="GO" id="GO:0005886">
    <property type="term" value="C:plasma membrane"/>
    <property type="evidence" value="ECO:0007669"/>
    <property type="project" value="UniProtKB-SubCell"/>
</dbReference>
<dbReference type="OrthoDB" id="9789934at2"/>
<evidence type="ECO:0000256" key="12">
    <source>
        <dbReference type="ARBA" id="ARBA00023136"/>
    </source>
</evidence>
<evidence type="ECO:0000256" key="15">
    <source>
        <dbReference type="PIRSR" id="PIRSR600829-1"/>
    </source>
</evidence>
<keyword evidence="14" id="KW-1208">Phospholipid metabolism</keyword>
<comment type="cofactor">
    <cofactor evidence="18">
        <name>Mg(2+)</name>
        <dbReference type="ChEBI" id="CHEBI:18420"/>
    </cofactor>
    <text evidence="18">Mn(2+), Zn(2+), Cd(2+) and Co(2+) support activity to lesser extents.</text>
</comment>
<keyword evidence="4" id="KW-0444">Lipid biosynthesis</keyword>
<dbReference type="Gene3D" id="1.10.287.3610">
    <property type="match status" value="1"/>
</dbReference>
<protein>
    <submittedName>
        <fullName evidence="20">Diacylglycerol kinase</fullName>
    </submittedName>
</protein>
<keyword evidence="3" id="KW-1003">Cell membrane</keyword>
<evidence type="ECO:0000256" key="19">
    <source>
        <dbReference type="SAM" id="Phobius"/>
    </source>
</evidence>
<keyword evidence="10 19" id="KW-1133">Transmembrane helix</keyword>
<evidence type="ECO:0000256" key="16">
    <source>
        <dbReference type="PIRSR" id="PIRSR600829-2"/>
    </source>
</evidence>
<keyword evidence="18" id="KW-0479">Metal-binding</keyword>
<feature type="binding site" evidence="17">
    <location>
        <position position="72"/>
    </location>
    <ligand>
        <name>ATP</name>
        <dbReference type="ChEBI" id="CHEBI:30616"/>
    </ligand>
</feature>
<dbReference type="PANTHER" id="PTHR34299">
    <property type="entry name" value="DIACYLGLYCEROL KINASE"/>
    <property type="match status" value="1"/>
</dbReference>
<evidence type="ECO:0000256" key="13">
    <source>
        <dbReference type="ARBA" id="ARBA00023209"/>
    </source>
</evidence>
<evidence type="ECO:0000256" key="2">
    <source>
        <dbReference type="ARBA" id="ARBA00005967"/>
    </source>
</evidence>
<evidence type="ECO:0000256" key="18">
    <source>
        <dbReference type="PIRSR" id="PIRSR600829-4"/>
    </source>
</evidence>
<dbReference type="PANTHER" id="PTHR34299:SF1">
    <property type="entry name" value="DIACYLGLYCEROL KINASE"/>
    <property type="match status" value="1"/>
</dbReference>
<dbReference type="GO" id="GO:0005524">
    <property type="term" value="F:ATP binding"/>
    <property type="evidence" value="ECO:0007669"/>
    <property type="project" value="UniProtKB-KW"/>
</dbReference>
<keyword evidence="8 20" id="KW-0418">Kinase</keyword>
<evidence type="ECO:0000313" key="21">
    <source>
        <dbReference type="Proteomes" id="UP000092971"/>
    </source>
</evidence>
<keyword evidence="9 17" id="KW-0067">ATP-binding</keyword>
<evidence type="ECO:0000256" key="5">
    <source>
        <dbReference type="ARBA" id="ARBA00022679"/>
    </source>
</evidence>
<dbReference type="RefSeq" id="WP_015358266.1">
    <property type="nucleotide sequence ID" value="NZ_CP014672.1"/>
</dbReference>
<evidence type="ECO:0000313" key="20">
    <source>
        <dbReference type="EMBL" id="ANW97996.1"/>
    </source>
</evidence>
<keyword evidence="7 17" id="KW-0547">Nucleotide-binding</keyword>
<dbReference type="Proteomes" id="UP000092971">
    <property type="component" value="Chromosome"/>
</dbReference>
<dbReference type="Pfam" id="PF01219">
    <property type="entry name" value="DAGK_prokar"/>
    <property type="match status" value="1"/>
</dbReference>
<dbReference type="InterPro" id="IPR036945">
    <property type="entry name" value="DAGK_sf"/>
</dbReference>
<feature type="binding site" evidence="18">
    <location>
        <position position="24"/>
    </location>
    <ligand>
        <name>a divalent metal cation</name>
        <dbReference type="ChEBI" id="CHEBI:60240"/>
    </ligand>
</feature>
<evidence type="ECO:0000256" key="11">
    <source>
        <dbReference type="ARBA" id="ARBA00023098"/>
    </source>
</evidence>
<feature type="binding site" evidence="17">
    <location>
        <position position="24"/>
    </location>
    <ligand>
        <name>ATP</name>
        <dbReference type="ChEBI" id="CHEBI:30616"/>
    </ligand>
</feature>
<name>A0A1B1YB55_THEST</name>
<evidence type="ECO:0000256" key="7">
    <source>
        <dbReference type="ARBA" id="ARBA00022741"/>
    </source>
</evidence>
<feature type="transmembrane region" description="Helical" evidence="19">
    <location>
        <begin position="92"/>
        <end position="113"/>
    </location>
</feature>
<feature type="binding site" evidence="16">
    <location>
        <position position="65"/>
    </location>
    <ligand>
        <name>substrate</name>
    </ligand>
</feature>
<evidence type="ECO:0000256" key="17">
    <source>
        <dbReference type="PIRSR" id="PIRSR600829-3"/>
    </source>
</evidence>
<evidence type="ECO:0000256" key="9">
    <source>
        <dbReference type="ARBA" id="ARBA00022840"/>
    </source>
</evidence>
<keyword evidence="6 19" id="KW-0812">Transmembrane</keyword>
<dbReference type="GO" id="GO:0046872">
    <property type="term" value="F:metal ion binding"/>
    <property type="evidence" value="ECO:0007669"/>
    <property type="project" value="UniProtKB-KW"/>
</dbReference>
<evidence type="ECO:0000256" key="14">
    <source>
        <dbReference type="ARBA" id="ARBA00023264"/>
    </source>
</evidence>
<keyword evidence="11" id="KW-0443">Lipid metabolism</keyword>
<evidence type="ECO:0000256" key="3">
    <source>
        <dbReference type="ARBA" id="ARBA00022475"/>
    </source>
</evidence>
<feature type="active site" description="Proton acceptor" evidence="15">
    <location>
        <position position="65"/>
    </location>
</feature>
<sequence length="126" mass="14117">MKSRTLRDSFKYAGQGIKEAFVSERNFKIHCFATLLVCIFGFFFRLPLEKWLALIFAIGFVLVCELVNTAGEVLVDMITKEYSAEAKKVKDLLAGAVLISAVTAFVAGILVFIEPVVKFITDIFHF</sequence>
<keyword evidence="5" id="KW-0808">Transferase</keyword>
<dbReference type="AlphaFoldDB" id="A0A1B1YB55"/>
<comment type="similarity">
    <text evidence="2">Belongs to the bacterial diacylglycerol kinase family.</text>
</comment>
<feature type="binding site" evidence="17">
    <location>
        <position position="12"/>
    </location>
    <ligand>
        <name>ATP</name>
        <dbReference type="ChEBI" id="CHEBI:30616"/>
    </ligand>
</feature>
<evidence type="ECO:0000256" key="6">
    <source>
        <dbReference type="ARBA" id="ARBA00022692"/>
    </source>
</evidence>
<dbReference type="InterPro" id="IPR033717">
    <property type="entry name" value="UDPK"/>
</dbReference>
<organism evidence="20 21">
    <name type="scientific">Thermoclostridium stercorarium subsp. thermolacticum DSM 2910</name>
    <dbReference type="NCBI Taxonomy" id="1121336"/>
    <lineage>
        <taxon>Bacteria</taxon>
        <taxon>Bacillati</taxon>
        <taxon>Bacillota</taxon>
        <taxon>Clostridia</taxon>
        <taxon>Eubacteriales</taxon>
        <taxon>Oscillospiraceae</taxon>
        <taxon>Thermoclostridium</taxon>
    </lineage>
</organism>
<accession>A0A1B1YB55</accession>
<keyword evidence="12 19" id="KW-0472">Membrane</keyword>